<evidence type="ECO:0000256" key="3">
    <source>
        <dbReference type="ARBA" id="ARBA00022448"/>
    </source>
</evidence>
<comment type="similarity">
    <text evidence="2 7">Belongs to the major facilitator superfamily. Sugar transporter (TC 2.A.1.1) family.</text>
</comment>
<dbReference type="GO" id="GO:0016020">
    <property type="term" value="C:membrane"/>
    <property type="evidence" value="ECO:0007669"/>
    <property type="project" value="UniProtKB-SubCell"/>
</dbReference>
<dbReference type="InterPro" id="IPR050360">
    <property type="entry name" value="MFS_Sugar_Transporters"/>
</dbReference>
<evidence type="ECO:0000259" key="9">
    <source>
        <dbReference type="PROSITE" id="PS50850"/>
    </source>
</evidence>
<gene>
    <name evidence="10" type="ORF">PDIGIT_LOCUS5087</name>
</gene>
<dbReference type="Gene3D" id="1.20.1250.20">
    <property type="entry name" value="MFS general substrate transporter like domains"/>
    <property type="match status" value="1"/>
</dbReference>
<feature type="transmembrane region" description="Helical" evidence="8">
    <location>
        <begin position="348"/>
        <end position="366"/>
    </location>
</feature>
<feature type="transmembrane region" description="Helical" evidence="8">
    <location>
        <begin position="450"/>
        <end position="468"/>
    </location>
</feature>
<feature type="transmembrane region" description="Helical" evidence="8">
    <location>
        <begin position="53"/>
        <end position="75"/>
    </location>
</feature>
<dbReference type="GO" id="GO:0005351">
    <property type="term" value="F:carbohydrate:proton symporter activity"/>
    <property type="evidence" value="ECO:0007669"/>
    <property type="project" value="TreeGrafter"/>
</dbReference>
<feature type="transmembrane region" description="Helical" evidence="8">
    <location>
        <begin position="125"/>
        <end position="144"/>
    </location>
</feature>
<feature type="transmembrane region" description="Helical" evidence="8">
    <location>
        <begin position="412"/>
        <end position="429"/>
    </location>
</feature>
<evidence type="ECO:0000256" key="1">
    <source>
        <dbReference type="ARBA" id="ARBA00004141"/>
    </source>
</evidence>
<keyword evidence="4 8" id="KW-0812">Transmembrane</keyword>
<evidence type="ECO:0000256" key="4">
    <source>
        <dbReference type="ARBA" id="ARBA00022692"/>
    </source>
</evidence>
<feature type="transmembrane region" description="Helical" evidence="8">
    <location>
        <begin position="95"/>
        <end position="118"/>
    </location>
</feature>
<feature type="transmembrane region" description="Helical" evidence="8">
    <location>
        <begin position="378"/>
        <end position="400"/>
    </location>
</feature>
<sequence>MTDKKEEYRGERNLAADGSKVIDEKEVEDVNPAFAAMIAKHKPNPWGKGHLQLYALAAVCFLNSTMSGFDSSLMGSINALPNFTDYYGLPHSGTLSTGIVFAIFQIGQMCASLFVWIADWLGRKRLIFIGTIGVILGTIVTSTAKSLSVFIGGRFLLSFFAQLACAASPLYLVEVAPPQYRGTLAGLYNTFYYFGSILATSSVYGAHKHLSHSNLDWRLPLWLQMVCPGLVSLVILFFPESPRWLVGKDRYDEARDFLVKYHANGEPDHPLVALEMAEMRESLGKDPVTHWRNFFDLSVLFKTRARRYRTMLNVSFAWFGQFSGNNVVSYYLPYLLTNVGITNTDTKLLLNIMYSLVGWIFATVGARLHDVVGRRRMLLGATAGLVVALSITAGTAAGYVNTGSKTSSNASIAFIFIFGAIFAFAFTPMQPIYPAEVMSNDMRAKGMGTYKISGGISGFINTFAAPIALAKIGYWFYVFFVFWDIFEFAFMYFFFVETKGSTLEELDDIFEAKNPRKASTQKKKVKVRTVLRDDGKVEDEVIGKVEV</sequence>
<dbReference type="PROSITE" id="PS50244">
    <property type="entry name" value="S5A_REDUCTASE"/>
    <property type="match status" value="1"/>
</dbReference>
<feature type="transmembrane region" description="Helical" evidence="8">
    <location>
        <begin position="310"/>
        <end position="328"/>
    </location>
</feature>
<name>A0A9W4UB06_9PLEO</name>
<dbReference type="EMBL" id="CAOQHR010000003">
    <property type="protein sequence ID" value="CAI6332058.1"/>
    <property type="molecule type" value="Genomic_DNA"/>
</dbReference>
<dbReference type="InterPro" id="IPR003663">
    <property type="entry name" value="Sugar/inositol_transpt"/>
</dbReference>
<evidence type="ECO:0000313" key="11">
    <source>
        <dbReference type="Proteomes" id="UP001152607"/>
    </source>
</evidence>
<keyword evidence="3 7" id="KW-0813">Transport</keyword>
<comment type="caution">
    <text evidence="10">The sequence shown here is derived from an EMBL/GenBank/DDBJ whole genome shotgun (WGS) entry which is preliminary data.</text>
</comment>
<evidence type="ECO:0000256" key="5">
    <source>
        <dbReference type="ARBA" id="ARBA00022989"/>
    </source>
</evidence>
<organism evidence="10 11">
    <name type="scientific">Periconia digitata</name>
    <dbReference type="NCBI Taxonomy" id="1303443"/>
    <lineage>
        <taxon>Eukaryota</taxon>
        <taxon>Fungi</taxon>
        <taxon>Dikarya</taxon>
        <taxon>Ascomycota</taxon>
        <taxon>Pezizomycotina</taxon>
        <taxon>Dothideomycetes</taxon>
        <taxon>Pleosporomycetidae</taxon>
        <taxon>Pleosporales</taxon>
        <taxon>Massarineae</taxon>
        <taxon>Periconiaceae</taxon>
        <taxon>Periconia</taxon>
    </lineage>
</organism>
<reference evidence="10" key="1">
    <citation type="submission" date="2023-01" db="EMBL/GenBank/DDBJ databases">
        <authorList>
            <person name="Van Ghelder C."/>
            <person name="Rancurel C."/>
        </authorList>
    </citation>
    <scope>NUCLEOTIDE SEQUENCE</scope>
    <source>
        <strain evidence="10">CNCM I-4278</strain>
    </source>
</reference>
<dbReference type="NCBIfam" id="TIGR00879">
    <property type="entry name" value="SP"/>
    <property type="match status" value="1"/>
</dbReference>
<evidence type="ECO:0000256" key="8">
    <source>
        <dbReference type="SAM" id="Phobius"/>
    </source>
</evidence>
<feature type="transmembrane region" description="Helical" evidence="8">
    <location>
        <begin position="474"/>
        <end position="495"/>
    </location>
</feature>
<dbReference type="OrthoDB" id="6133115at2759"/>
<dbReference type="PANTHER" id="PTHR48022:SF70">
    <property type="entry name" value="MONOSACCHARIDE TRANSPORTER, PUTATIVE (AFU_ORTHOLOGUE AFUA_5G14540)-RELATED"/>
    <property type="match status" value="1"/>
</dbReference>
<proteinExistence type="inferred from homology"/>
<dbReference type="PROSITE" id="PS50850">
    <property type="entry name" value="MFS"/>
    <property type="match status" value="1"/>
</dbReference>
<protein>
    <recommendedName>
        <fullName evidence="9">Major facilitator superfamily (MFS) profile domain-containing protein</fullName>
    </recommendedName>
</protein>
<feature type="domain" description="Major facilitator superfamily (MFS) profile" evidence="9">
    <location>
        <begin position="56"/>
        <end position="499"/>
    </location>
</feature>
<feature type="transmembrane region" description="Helical" evidence="8">
    <location>
        <begin position="219"/>
        <end position="238"/>
    </location>
</feature>
<keyword evidence="6 8" id="KW-0472">Membrane</keyword>
<feature type="transmembrane region" description="Helical" evidence="8">
    <location>
        <begin position="185"/>
        <end position="207"/>
    </location>
</feature>
<evidence type="ECO:0000256" key="2">
    <source>
        <dbReference type="ARBA" id="ARBA00010992"/>
    </source>
</evidence>
<dbReference type="FunFam" id="1.20.1250.20:FF:000134">
    <property type="entry name" value="MFS sugar transporter protein"/>
    <property type="match status" value="1"/>
</dbReference>
<evidence type="ECO:0000313" key="10">
    <source>
        <dbReference type="EMBL" id="CAI6332058.1"/>
    </source>
</evidence>
<keyword evidence="5 8" id="KW-1133">Transmembrane helix</keyword>
<dbReference type="SUPFAM" id="SSF103473">
    <property type="entry name" value="MFS general substrate transporter"/>
    <property type="match status" value="1"/>
</dbReference>
<dbReference type="InterPro" id="IPR036259">
    <property type="entry name" value="MFS_trans_sf"/>
</dbReference>
<comment type="subcellular location">
    <subcellularLocation>
        <location evidence="1">Membrane</location>
        <topology evidence="1">Multi-pass membrane protein</topology>
    </subcellularLocation>
</comment>
<dbReference type="PRINTS" id="PR00171">
    <property type="entry name" value="SUGRTRNSPORT"/>
</dbReference>
<dbReference type="InterPro" id="IPR005828">
    <property type="entry name" value="MFS_sugar_transport-like"/>
</dbReference>
<dbReference type="Pfam" id="PF00083">
    <property type="entry name" value="Sugar_tr"/>
    <property type="match status" value="1"/>
</dbReference>
<evidence type="ECO:0000256" key="7">
    <source>
        <dbReference type="RuleBase" id="RU003346"/>
    </source>
</evidence>
<feature type="transmembrane region" description="Helical" evidence="8">
    <location>
        <begin position="150"/>
        <end position="173"/>
    </location>
</feature>
<dbReference type="InterPro" id="IPR020846">
    <property type="entry name" value="MFS_dom"/>
</dbReference>
<dbReference type="AlphaFoldDB" id="A0A9W4UB06"/>
<evidence type="ECO:0000256" key="6">
    <source>
        <dbReference type="ARBA" id="ARBA00023136"/>
    </source>
</evidence>
<keyword evidence="11" id="KW-1185">Reference proteome</keyword>
<dbReference type="Proteomes" id="UP001152607">
    <property type="component" value="Unassembled WGS sequence"/>
</dbReference>
<accession>A0A9W4UB06</accession>
<dbReference type="PANTHER" id="PTHR48022">
    <property type="entry name" value="PLASTIDIC GLUCOSE TRANSPORTER 4"/>
    <property type="match status" value="1"/>
</dbReference>